<name>A0A401H4C8_9APHY</name>
<reference evidence="1 2" key="1">
    <citation type="journal article" date="2018" name="Sci. Rep.">
        <title>Genome sequence of the cauliflower mushroom Sparassis crispa (Hanabiratake) and its association with beneficial usage.</title>
        <authorList>
            <person name="Kiyama R."/>
            <person name="Furutani Y."/>
            <person name="Kawaguchi K."/>
            <person name="Nakanishi T."/>
        </authorList>
    </citation>
    <scope>NUCLEOTIDE SEQUENCE [LARGE SCALE GENOMIC DNA]</scope>
</reference>
<organism evidence="1 2">
    <name type="scientific">Sparassis crispa</name>
    <dbReference type="NCBI Taxonomy" id="139825"/>
    <lineage>
        <taxon>Eukaryota</taxon>
        <taxon>Fungi</taxon>
        <taxon>Dikarya</taxon>
        <taxon>Basidiomycota</taxon>
        <taxon>Agaricomycotina</taxon>
        <taxon>Agaricomycetes</taxon>
        <taxon>Polyporales</taxon>
        <taxon>Sparassidaceae</taxon>
        <taxon>Sparassis</taxon>
    </lineage>
</organism>
<evidence type="ECO:0000313" key="2">
    <source>
        <dbReference type="Proteomes" id="UP000287166"/>
    </source>
</evidence>
<dbReference type="AlphaFoldDB" id="A0A401H4C8"/>
<gene>
    <name evidence="1" type="ORF">SCP_1503030</name>
</gene>
<comment type="caution">
    <text evidence="1">The sequence shown here is derived from an EMBL/GenBank/DDBJ whole genome shotgun (WGS) entry which is preliminary data.</text>
</comment>
<evidence type="ECO:0000313" key="1">
    <source>
        <dbReference type="EMBL" id="GBE89295.1"/>
    </source>
</evidence>
<proteinExistence type="predicted"/>
<protein>
    <recommendedName>
        <fullName evidence="3">F-box domain-containing protein</fullName>
    </recommendedName>
</protein>
<keyword evidence="2" id="KW-1185">Reference proteome</keyword>
<dbReference type="Proteomes" id="UP000287166">
    <property type="component" value="Unassembled WGS sequence"/>
</dbReference>
<sequence length="400" mass="44923">MLADVLEQAYDLRMLSLWSLATLADPICTPRICAALSRLPSLTEANLHWISPSSLQVIRSLPTGLRKLTLGKISPIISFEEALMSLAPLQSLEAVKLLDMDCEPALSGKHGRLIQLGRVKSLSVTRTRFSDIIPIPLFMWTFPNVRHLEMWAAVCPIPFDRPHVTVVDGRTSLWSRLESIRGGYIFFKDCHVNYPVHQLHWDRDPIWDCNSRKLALRMICSMYPVVLSMSVCGEATVDAGFNFWAEVAVGLRRLKTLDLTIKDIFCKMRWVGYITLLSTALATCEVMCVRLWIVDPLSSATSTSEDSSLPIPISETSDLLVFPELLMRNVPSLRLISLCARDQSSGCEYSEHDKEVSWWRVTGSNSSRALEEVPREIGERAMSYMQSEGCDFDAVPGLEA</sequence>
<evidence type="ECO:0008006" key="3">
    <source>
        <dbReference type="Google" id="ProtNLM"/>
    </source>
</evidence>
<accession>A0A401H4C8</accession>
<dbReference type="RefSeq" id="XP_027620208.1">
    <property type="nucleotide sequence ID" value="XM_027764407.1"/>
</dbReference>
<dbReference type="InParanoid" id="A0A401H4C8"/>
<dbReference type="EMBL" id="BFAD01000015">
    <property type="protein sequence ID" value="GBE89295.1"/>
    <property type="molecule type" value="Genomic_DNA"/>
</dbReference>
<dbReference type="Gene3D" id="3.80.10.10">
    <property type="entry name" value="Ribonuclease Inhibitor"/>
    <property type="match status" value="1"/>
</dbReference>
<dbReference type="InterPro" id="IPR032675">
    <property type="entry name" value="LRR_dom_sf"/>
</dbReference>
<dbReference type="GeneID" id="38786212"/>